<feature type="domain" description="Fido" evidence="8">
    <location>
        <begin position="49"/>
        <end position="186"/>
    </location>
</feature>
<protein>
    <recommendedName>
        <fullName evidence="5">protein adenylyltransferase</fullName>
        <ecNumber evidence="5">2.7.7.108</ecNumber>
    </recommendedName>
</protein>
<dbReference type="SUPFAM" id="SSF140931">
    <property type="entry name" value="Fic-like"/>
    <property type="match status" value="1"/>
</dbReference>
<evidence type="ECO:0000256" key="2">
    <source>
        <dbReference type="ARBA" id="ARBA00022695"/>
    </source>
</evidence>
<keyword evidence="2" id="KW-0548">Nucleotidyltransferase</keyword>
<dbReference type="EC" id="2.7.7.108" evidence="5"/>
<dbReference type="GO" id="GO:0070733">
    <property type="term" value="F:AMPylase activity"/>
    <property type="evidence" value="ECO:0007669"/>
    <property type="project" value="UniProtKB-EC"/>
</dbReference>
<dbReference type="InterPro" id="IPR003812">
    <property type="entry name" value="Fido"/>
</dbReference>
<dbReference type="GO" id="GO:0005524">
    <property type="term" value="F:ATP binding"/>
    <property type="evidence" value="ECO:0007669"/>
    <property type="project" value="UniProtKB-KW"/>
</dbReference>
<keyword evidence="3" id="KW-0547">Nucleotide-binding</keyword>
<dbReference type="InterPro" id="IPR036597">
    <property type="entry name" value="Fido-like_dom_sf"/>
</dbReference>
<comment type="caution">
    <text evidence="9">The sequence shown here is derived from an EMBL/GenBank/DDBJ whole genome shotgun (WGS) entry which is preliminary data.</text>
</comment>
<dbReference type="PANTHER" id="PTHR39560">
    <property type="entry name" value="PROTEIN ADENYLYLTRANSFERASE FIC-RELATED"/>
    <property type="match status" value="1"/>
</dbReference>
<evidence type="ECO:0000256" key="3">
    <source>
        <dbReference type="ARBA" id="ARBA00022741"/>
    </source>
</evidence>
<organism evidence="9 10">
    <name type="scientific">Hornefia porci</name>
    <dbReference type="NCBI Taxonomy" id="2652292"/>
    <lineage>
        <taxon>Bacteria</taxon>
        <taxon>Bacillati</taxon>
        <taxon>Bacillota</taxon>
        <taxon>Clostridia</taxon>
        <taxon>Peptostreptococcales</taxon>
        <taxon>Anaerovoracaceae</taxon>
        <taxon>Hornefia</taxon>
    </lineage>
</organism>
<evidence type="ECO:0000313" key="9">
    <source>
        <dbReference type="EMBL" id="OLR56120.1"/>
    </source>
</evidence>
<proteinExistence type="predicted"/>
<dbReference type="OrthoDB" id="9813719at2"/>
<evidence type="ECO:0000256" key="4">
    <source>
        <dbReference type="ARBA" id="ARBA00022840"/>
    </source>
</evidence>
<dbReference type="STRING" id="1261640.BHK98_08610"/>
<dbReference type="Gene3D" id="1.10.3290.10">
    <property type="entry name" value="Fido-like domain"/>
    <property type="match status" value="1"/>
</dbReference>
<evidence type="ECO:0000256" key="7">
    <source>
        <dbReference type="ARBA" id="ARBA00048696"/>
    </source>
</evidence>
<reference evidence="9 10" key="1">
    <citation type="journal article" date="2016" name="Appl. Environ. Microbiol.">
        <title>Function and Phylogeny of Bacterial Butyryl Coenzyme A:Acetate Transferases and Their Diversity in the Proximal Colon of Swine.</title>
        <authorList>
            <person name="Trachsel J."/>
            <person name="Bayles D.O."/>
            <person name="Looft T."/>
            <person name="Levine U.Y."/>
            <person name="Allen H.K."/>
        </authorList>
    </citation>
    <scope>NUCLEOTIDE SEQUENCE [LARGE SCALE GENOMIC DNA]</scope>
    <source>
        <strain evidence="9 10">68-3-10</strain>
    </source>
</reference>
<dbReference type="PROSITE" id="PS51459">
    <property type="entry name" value="FIDO"/>
    <property type="match status" value="1"/>
</dbReference>
<evidence type="ECO:0000256" key="6">
    <source>
        <dbReference type="ARBA" id="ARBA00047939"/>
    </source>
</evidence>
<evidence type="ECO:0000256" key="5">
    <source>
        <dbReference type="ARBA" id="ARBA00034531"/>
    </source>
</evidence>
<evidence type="ECO:0000256" key="1">
    <source>
        <dbReference type="ARBA" id="ARBA00022679"/>
    </source>
</evidence>
<evidence type="ECO:0000313" key="10">
    <source>
        <dbReference type="Proteomes" id="UP000187404"/>
    </source>
</evidence>
<comment type="catalytic activity">
    <reaction evidence="7">
        <text>L-tyrosyl-[protein] + ATP = O-(5'-adenylyl)-L-tyrosyl-[protein] + diphosphate</text>
        <dbReference type="Rhea" id="RHEA:54288"/>
        <dbReference type="Rhea" id="RHEA-COMP:10136"/>
        <dbReference type="Rhea" id="RHEA-COMP:13846"/>
        <dbReference type="ChEBI" id="CHEBI:30616"/>
        <dbReference type="ChEBI" id="CHEBI:33019"/>
        <dbReference type="ChEBI" id="CHEBI:46858"/>
        <dbReference type="ChEBI" id="CHEBI:83624"/>
        <dbReference type="EC" id="2.7.7.108"/>
    </reaction>
</comment>
<evidence type="ECO:0000259" key="8">
    <source>
        <dbReference type="PROSITE" id="PS51459"/>
    </source>
</evidence>
<dbReference type="PANTHER" id="PTHR39560:SF1">
    <property type="entry name" value="PROTEIN ADENYLYLTRANSFERASE FIC-RELATED"/>
    <property type="match status" value="1"/>
</dbReference>
<dbReference type="GO" id="GO:0051302">
    <property type="term" value="P:regulation of cell division"/>
    <property type="evidence" value="ECO:0007669"/>
    <property type="project" value="TreeGrafter"/>
</dbReference>
<dbReference type="AlphaFoldDB" id="A0A1Q9JIT8"/>
<dbReference type="RefSeq" id="WP_075713427.1">
    <property type="nucleotide sequence ID" value="NZ_MJIE01000001.1"/>
</dbReference>
<keyword evidence="1" id="KW-0808">Transferase</keyword>
<dbReference type="Pfam" id="PF02661">
    <property type="entry name" value="Fic"/>
    <property type="match status" value="1"/>
</dbReference>
<sequence length="212" mass="24603">MVDKYVYPGTNILVNKFNCRDEEKLKRIEALSTGGNLAWLQLHPVEGDFDFEHLKRIHHFIFQDLYGWAGQIRDVDIGKNNLFCRARFINDYAETVFGDFYFSCDNNKDNRDSFIETLAAHYADLNALHPFREGNGRAQREFTRELCLKCGYVLDLTKTRHEEMLSASIDSFQKADNTGFITIFHKCVIPAEEYAYYQSKLTASLLILSEDD</sequence>
<comment type="catalytic activity">
    <reaction evidence="6">
        <text>L-threonyl-[protein] + ATP = 3-O-(5'-adenylyl)-L-threonyl-[protein] + diphosphate</text>
        <dbReference type="Rhea" id="RHEA:54292"/>
        <dbReference type="Rhea" id="RHEA-COMP:11060"/>
        <dbReference type="Rhea" id="RHEA-COMP:13847"/>
        <dbReference type="ChEBI" id="CHEBI:30013"/>
        <dbReference type="ChEBI" id="CHEBI:30616"/>
        <dbReference type="ChEBI" id="CHEBI:33019"/>
        <dbReference type="ChEBI" id="CHEBI:138113"/>
        <dbReference type="EC" id="2.7.7.108"/>
    </reaction>
</comment>
<gene>
    <name evidence="9" type="ORF">BHK98_08610</name>
</gene>
<dbReference type="Proteomes" id="UP000187404">
    <property type="component" value="Unassembled WGS sequence"/>
</dbReference>
<keyword evidence="4" id="KW-0067">ATP-binding</keyword>
<accession>A0A1Q9JIT8</accession>
<name>A0A1Q9JIT8_9FIRM</name>
<keyword evidence="10" id="KW-1185">Reference proteome</keyword>
<dbReference type="EMBL" id="MJIE01000001">
    <property type="protein sequence ID" value="OLR56120.1"/>
    <property type="molecule type" value="Genomic_DNA"/>
</dbReference>